<proteinExistence type="predicted"/>
<organism evidence="2 3">
    <name type="scientific">Aspergillus niger</name>
    <dbReference type="NCBI Taxonomy" id="5061"/>
    <lineage>
        <taxon>Eukaryota</taxon>
        <taxon>Fungi</taxon>
        <taxon>Dikarya</taxon>
        <taxon>Ascomycota</taxon>
        <taxon>Pezizomycotina</taxon>
        <taxon>Eurotiomycetes</taxon>
        <taxon>Eurotiomycetidae</taxon>
        <taxon>Eurotiales</taxon>
        <taxon>Aspergillaceae</taxon>
        <taxon>Aspergillus</taxon>
        <taxon>Aspergillus subgen. Circumdati</taxon>
    </lineage>
</organism>
<name>A0A100IKC4_ASPNG</name>
<dbReference type="EMBL" id="BCMY01000007">
    <property type="protein sequence ID" value="GAQ42341.1"/>
    <property type="molecule type" value="Genomic_DNA"/>
</dbReference>
<dbReference type="OrthoDB" id="4326398at2759"/>
<evidence type="ECO:0000313" key="2">
    <source>
        <dbReference type="EMBL" id="GAQ42341.1"/>
    </source>
</evidence>
<evidence type="ECO:0000256" key="1">
    <source>
        <dbReference type="SAM" id="MobiDB-lite"/>
    </source>
</evidence>
<comment type="caution">
    <text evidence="2">The sequence shown here is derived from an EMBL/GenBank/DDBJ whole genome shotgun (WGS) entry which is preliminary data.</text>
</comment>
<dbReference type="Gene3D" id="3.40.50.300">
    <property type="entry name" value="P-loop containing nucleotide triphosphate hydrolases"/>
    <property type="match status" value="1"/>
</dbReference>
<accession>A0A100IKC4</accession>
<feature type="compositionally biased region" description="Polar residues" evidence="1">
    <location>
        <begin position="161"/>
        <end position="172"/>
    </location>
</feature>
<dbReference type="Proteomes" id="UP000068243">
    <property type="component" value="Unassembled WGS sequence"/>
</dbReference>
<sequence>MIDSLHGGEAAVIIFDTTATDGPGFLKQRGLLNVALSRARAAIYVIINMNKWNKAKQEQHSIYIQLMVDIFSNRKCCVRILPAMVEDVKRLAADEVVAVYKEVAIPDRFKARDTDTCLFDNPSSGMDEATGLLTMDTAGNNEITASYEGFVNSSPADLNVGQSDTSAVSPSQAPRAANNFPGDSQVMEWFSPVSSDHN</sequence>
<dbReference type="InterPro" id="IPR027417">
    <property type="entry name" value="P-loop_NTPase"/>
</dbReference>
<evidence type="ECO:0008006" key="4">
    <source>
        <dbReference type="Google" id="ProtNLM"/>
    </source>
</evidence>
<protein>
    <recommendedName>
        <fullName evidence="4">DNA2/NAM7 helicase-like C-terminal domain-containing protein</fullName>
    </recommendedName>
</protein>
<feature type="region of interest" description="Disordered" evidence="1">
    <location>
        <begin position="161"/>
        <end position="198"/>
    </location>
</feature>
<reference evidence="3" key="1">
    <citation type="journal article" date="2016" name="Genome Announc.">
        <title>Draft genome sequence of Aspergillus niger strain An76.</title>
        <authorList>
            <person name="Gong W."/>
            <person name="Cheng Z."/>
            <person name="Zhang H."/>
            <person name="Liu L."/>
            <person name="Gao P."/>
            <person name="Wang L."/>
        </authorList>
    </citation>
    <scope>NUCLEOTIDE SEQUENCE [LARGE SCALE GENOMIC DNA]</scope>
    <source>
        <strain evidence="3">An76</strain>
    </source>
</reference>
<dbReference type="AlphaFoldDB" id="A0A100IKC4"/>
<evidence type="ECO:0000313" key="3">
    <source>
        <dbReference type="Proteomes" id="UP000068243"/>
    </source>
</evidence>
<gene>
    <name evidence="2" type="ORF">ABL_05002</name>
</gene>